<dbReference type="Proteomes" id="UP000289152">
    <property type="component" value="Unassembled WGS sequence"/>
</dbReference>
<feature type="domain" description="Trichome birefringence-like C-terminal" evidence="3">
    <location>
        <begin position="398"/>
        <end position="465"/>
    </location>
</feature>
<accession>A0A4Q1BJ66</accession>
<dbReference type="OrthoDB" id="630188at2759"/>
<dbReference type="InterPro" id="IPR026057">
    <property type="entry name" value="TBL_C"/>
</dbReference>
<dbReference type="GO" id="GO:0016740">
    <property type="term" value="F:transferase activity"/>
    <property type="evidence" value="ECO:0007669"/>
    <property type="project" value="InterPro"/>
</dbReference>
<keyword evidence="2" id="KW-0812">Transmembrane</keyword>
<evidence type="ECO:0000256" key="1">
    <source>
        <dbReference type="ARBA" id="ARBA00007727"/>
    </source>
</evidence>
<dbReference type="InParanoid" id="A0A4Q1BJ66"/>
<keyword evidence="5" id="KW-1185">Reference proteome</keyword>
<sequence>MLESIHKTKTRRRQITLLAITTAIFGLYSTIHLSGREAYIAGSPISKSVQNGIETGSGLGMGGDGEGGRCKAIDYVLGKWENVTQLKDEQDLVESYGYSSWRDQDCWPPRFDKQQDKDFSPEDKLHQALKSASPMYIPRNGCHFADLNLEQMIVLMLRMPAGLFMAGDSISGQFQLALNNLLIGPSSPAIFSEPTCQRRTISLDPSHPLTPSLLQSAGVKETRLSYPLMTWYRTVHLVDTEELVLAFNGSSKHVLRPDICVWFDWFDRMSVTIRQALGENKKDMGKEWGSEPTVLVVDTGPHWNTGALGEGLDDEEMMKAFEHMVTMMDRKMRNVPWPMASYWRTTSPGHVGCAMSQQLDNERESYLDPSDPGHSMFNWHLFPRMNDLVRQIAIYDRSPSTFLRLSQKWLFSSAWEWVRPSNPPIRLVDVYDLSLKRPDAHLRPGADCLHYCISGVPDVWQRMLWTFIFEESYSL</sequence>
<gene>
    <name evidence="4" type="ORF">M231_05000</name>
</gene>
<evidence type="ECO:0000256" key="2">
    <source>
        <dbReference type="SAM" id="Phobius"/>
    </source>
</evidence>
<dbReference type="EMBL" id="SDIL01000061">
    <property type="protein sequence ID" value="RXK37751.1"/>
    <property type="molecule type" value="Genomic_DNA"/>
</dbReference>
<dbReference type="VEuPathDB" id="FungiDB:TREMEDRAFT_74407"/>
<dbReference type="AlphaFoldDB" id="A0A4Q1BJ66"/>
<evidence type="ECO:0000313" key="5">
    <source>
        <dbReference type="Proteomes" id="UP000289152"/>
    </source>
</evidence>
<proteinExistence type="inferred from homology"/>
<dbReference type="Pfam" id="PF13839">
    <property type="entry name" value="PC-Esterase"/>
    <property type="match status" value="1"/>
</dbReference>
<keyword evidence="2" id="KW-0472">Membrane</keyword>
<comment type="similarity">
    <text evidence="1">Belongs to the PC-esterase family. TBL subfamily.</text>
</comment>
<reference evidence="4 5" key="1">
    <citation type="submission" date="2016-06" db="EMBL/GenBank/DDBJ databases">
        <title>Evolution of pathogenesis and genome organization in the Tremellales.</title>
        <authorList>
            <person name="Cuomo C."/>
            <person name="Litvintseva A."/>
            <person name="Heitman J."/>
            <person name="Chen Y."/>
            <person name="Sun S."/>
            <person name="Springer D."/>
            <person name="Dromer F."/>
            <person name="Young S."/>
            <person name="Zeng Q."/>
            <person name="Chapman S."/>
            <person name="Gujja S."/>
            <person name="Saif S."/>
            <person name="Birren B."/>
        </authorList>
    </citation>
    <scope>NUCLEOTIDE SEQUENCE [LARGE SCALE GENOMIC DNA]</scope>
    <source>
        <strain evidence="4 5">ATCC 28783</strain>
    </source>
</reference>
<name>A0A4Q1BJ66_TREME</name>
<protein>
    <recommendedName>
        <fullName evidence="3">Trichome birefringence-like C-terminal domain-containing protein</fullName>
    </recommendedName>
</protein>
<evidence type="ECO:0000259" key="3">
    <source>
        <dbReference type="Pfam" id="PF13839"/>
    </source>
</evidence>
<feature type="transmembrane region" description="Helical" evidence="2">
    <location>
        <begin position="15"/>
        <end position="35"/>
    </location>
</feature>
<comment type="caution">
    <text evidence="4">The sequence shown here is derived from an EMBL/GenBank/DDBJ whole genome shotgun (WGS) entry which is preliminary data.</text>
</comment>
<evidence type="ECO:0000313" key="4">
    <source>
        <dbReference type="EMBL" id="RXK37751.1"/>
    </source>
</evidence>
<keyword evidence="2" id="KW-1133">Transmembrane helix</keyword>
<organism evidence="4 5">
    <name type="scientific">Tremella mesenterica</name>
    <name type="common">Jelly fungus</name>
    <dbReference type="NCBI Taxonomy" id="5217"/>
    <lineage>
        <taxon>Eukaryota</taxon>
        <taxon>Fungi</taxon>
        <taxon>Dikarya</taxon>
        <taxon>Basidiomycota</taxon>
        <taxon>Agaricomycotina</taxon>
        <taxon>Tremellomycetes</taxon>
        <taxon>Tremellales</taxon>
        <taxon>Tremellaceae</taxon>
        <taxon>Tremella</taxon>
    </lineage>
</organism>